<feature type="compositionally biased region" description="Polar residues" evidence="1">
    <location>
        <begin position="311"/>
        <end position="338"/>
    </location>
</feature>
<feature type="compositionally biased region" description="Polar residues" evidence="1">
    <location>
        <begin position="207"/>
        <end position="237"/>
    </location>
</feature>
<evidence type="ECO:0000313" key="3">
    <source>
        <dbReference type="EMBL" id="CCH46378.1"/>
    </source>
</evidence>
<accession>K0KZ46</accession>
<dbReference type="InParanoid" id="K0KZ46"/>
<keyword evidence="2" id="KW-0732">Signal</keyword>
<name>K0KZ46_WICCF</name>
<feature type="region of interest" description="Disordered" evidence="1">
    <location>
        <begin position="62"/>
        <end position="103"/>
    </location>
</feature>
<dbReference type="HOGENOM" id="CLU_683703_0_0_1"/>
<feature type="signal peptide" evidence="2">
    <location>
        <begin position="1"/>
        <end position="19"/>
    </location>
</feature>
<feature type="compositionally biased region" description="Polar residues" evidence="1">
    <location>
        <begin position="82"/>
        <end position="99"/>
    </location>
</feature>
<dbReference type="AlphaFoldDB" id="K0KZ46"/>
<feature type="compositionally biased region" description="Acidic residues" evidence="1">
    <location>
        <begin position="142"/>
        <end position="177"/>
    </location>
</feature>
<reference evidence="3 4" key="1">
    <citation type="journal article" date="2012" name="Eukaryot. Cell">
        <title>Draft genome sequence of Wickerhamomyces ciferrii NRRL Y-1031 F-60-10.</title>
        <authorList>
            <person name="Schneider J."/>
            <person name="Andrea H."/>
            <person name="Blom J."/>
            <person name="Jaenicke S."/>
            <person name="Ruckert C."/>
            <person name="Schorsch C."/>
            <person name="Szczepanowski R."/>
            <person name="Farwick M."/>
            <person name="Goesmann A."/>
            <person name="Puhler A."/>
            <person name="Schaffer S."/>
            <person name="Tauch A."/>
            <person name="Kohler T."/>
            <person name="Brinkrolf K."/>
        </authorList>
    </citation>
    <scope>NUCLEOTIDE SEQUENCE [LARGE SCALE GENOMIC DNA]</scope>
    <source>
        <strain evidence="4">ATCC 14091 / BCRC 22168 / CBS 111 / JCM 3599 / NBRC 0793 / NRRL Y-1031 F-60-10</strain>
    </source>
</reference>
<dbReference type="Proteomes" id="UP000009328">
    <property type="component" value="Unassembled WGS sequence"/>
</dbReference>
<feature type="compositionally biased region" description="Basic and acidic residues" evidence="1">
    <location>
        <begin position="64"/>
        <end position="81"/>
    </location>
</feature>
<dbReference type="EMBL" id="CAIF01000242">
    <property type="protein sequence ID" value="CCH46378.1"/>
    <property type="molecule type" value="Genomic_DNA"/>
</dbReference>
<evidence type="ECO:0000313" key="4">
    <source>
        <dbReference type="Proteomes" id="UP000009328"/>
    </source>
</evidence>
<feature type="compositionally biased region" description="Basic and acidic residues" evidence="1">
    <location>
        <begin position="344"/>
        <end position="354"/>
    </location>
</feature>
<feature type="compositionally biased region" description="Acidic residues" evidence="1">
    <location>
        <begin position="276"/>
        <end position="297"/>
    </location>
</feature>
<organism evidence="3 4">
    <name type="scientific">Wickerhamomyces ciferrii (strain ATCC 14091 / BCRC 22168 / CBS 111 / JCM 3599 / NBRC 0793 / NRRL Y-1031 F-60-10)</name>
    <name type="common">Yeast</name>
    <name type="synonym">Pichia ciferrii</name>
    <dbReference type="NCBI Taxonomy" id="1206466"/>
    <lineage>
        <taxon>Eukaryota</taxon>
        <taxon>Fungi</taxon>
        <taxon>Dikarya</taxon>
        <taxon>Ascomycota</taxon>
        <taxon>Saccharomycotina</taxon>
        <taxon>Saccharomycetes</taxon>
        <taxon>Phaffomycetales</taxon>
        <taxon>Wickerhamomycetaceae</taxon>
        <taxon>Wickerhamomyces</taxon>
    </lineage>
</organism>
<keyword evidence="4" id="KW-1185">Reference proteome</keyword>
<evidence type="ECO:0000256" key="1">
    <source>
        <dbReference type="SAM" id="MobiDB-lite"/>
    </source>
</evidence>
<comment type="caution">
    <text evidence="3">The sequence shown here is derived from an EMBL/GenBank/DDBJ whole genome shotgun (WGS) entry which is preliminary data.</text>
</comment>
<protein>
    <submittedName>
        <fullName evidence="3">Midasin</fullName>
    </submittedName>
</protein>
<feature type="region of interest" description="Disordered" evidence="1">
    <location>
        <begin position="137"/>
        <end position="361"/>
    </location>
</feature>
<evidence type="ECO:0000256" key="2">
    <source>
        <dbReference type="SAM" id="SignalP"/>
    </source>
</evidence>
<feature type="chain" id="PRO_5003834667" evidence="2">
    <location>
        <begin position="20"/>
        <end position="403"/>
    </location>
</feature>
<feature type="compositionally biased region" description="Basic and acidic residues" evidence="1">
    <location>
        <begin position="195"/>
        <end position="205"/>
    </location>
</feature>
<sequence length="403" mass="44494">MRGIQLIPVALSLLPFALSATVTEPPTKTITEIHTVTYIPKETPTDKNSPIITQTLYETVGIPNDKDNYVTPSSDDKETKETQQNQAAPILNATKNYDANSDEDKNNEAALLGYDADYFQSRLESDQDPEIEDQVKFQELNQDNDDEDDDGEDYDYDESYDYDGENNNDDDDNEGEGSIDAASPYHLQPGYRGNENPKELEKPRPADQSSAINEPNPSFDQNKPVENNLLESPNSDLNEAKPNIGDEESKYIHSNFTAPEKNEQGHPIPQPIGDHDPEDGVDFVEEEEEVPSSEDQDGITKGKQILDSEESTSLLIGNSTNTKGDSASNLNNFQQGQIPSFLGRTDKGANDTEISRSSAAKKGKSLRSMLSRFDNSAASLNMDANSYFTVLFIGGVTALLAFW</sequence>
<gene>
    <name evidence="3" type="ORF">BN7_5971</name>
</gene>
<proteinExistence type="predicted"/>